<dbReference type="Proteomes" id="UP000179840">
    <property type="component" value="Unassembled WGS sequence"/>
</dbReference>
<proteinExistence type="predicted"/>
<reference evidence="1 2" key="1">
    <citation type="submission" date="2015-06" db="EMBL/GenBank/DDBJ databases">
        <title>Draft genome sequencing of a biphenyl-degrading bacterium, Janthinobacterium lividum MEG1.</title>
        <authorList>
            <person name="Shimodaira J."/>
            <person name="Hatta T."/>
        </authorList>
    </citation>
    <scope>NUCLEOTIDE SEQUENCE [LARGE SCALE GENOMIC DNA]</scope>
    <source>
        <strain evidence="1 2">MEG1</strain>
    </source>
</reference>
<evidence type="ECO:0000313" key="2">
    <source>
        <dbReference type="Proteomes" id="UP000179840"/>
    </source>
</evidence>
<dbReference type="InterPro" id="IPR010263">
    <property type="entry name" value="T6SS_TssK"/>
</dbReference>
<dbReference type="PANTHER" id="PTHR35566:SF1">
    <property type="entry name" value="TYPE VI SECRETION SYSTEM BASEPLATE COMPONENT TSSK1"/>
    <property type="match status" value="1"/>
</dbReference>
<gene>
    <name evidence="1" type="ORF">AKG95_07860</name>
</gene>
<dbReference type="PANTHER" id="PTHR35566">
    <property type="entry name" value="BLR3599 PROTEIN"/>
    <property type="match status" value="1"/>
</dbReference>
<name>A0A1S1U9Q6_9BURK</name>
<protein>
    <submittedName>
        <fullName evidence="1">Type VI secretion protein</fullName>
    </submittedName>
</protein>
<evidence type="ECO:0000313" key="1">
    <source>
        <dbReference type="EMBL" id="OHV97175.1"/>
    </source>
</evidence>
<organism evidence="1 2">
    <name type="scientific">Janthinobacterium lividum</name>
    <dbReference type="NCBI Taxonomy" id="29581"/>
    <lineage>
        <taxon>Bacteria</taxon>
        <taxon>Pseudomonadati</taxon>
        <taxon>Pseudomonadota</taxon>
        <taxon>Betaproteobacteria</taxon>
        <taxon>Burkholderiales</taxon>
        <taxon>Oxalobacteraceae</taxon>
        <taxon>Janthinobacterium</taxon>
    </lineage>
</organism>
<comment type="caution">
    <text evidence="1">The sequence shown here is derived from an EMBL/GenBank/DDBJ whole genome shotgun (WGS) entry which is preliminary data.</text>
</comment>
<sequence>MGMAAKVLWGEGLFLRPQHFQRQDQYHEARLHHTASALHPYLWGVAHLQWDLAALQTGTLRLLALSAIFRDGEVFEALGDGAPGSDTLPPPVDLEALPPAVQEVTYYAALPILNREGMNYTAQASTAGAPAATRFAHAMRATPDLFTESAVADVAYLKKTVRLIPDSEARGSYDCLPLIALRRTVSGGFEPVPSFMAPSLAIAGAPRLQSVLEHLLDALQAKVSALHGHHREPSRNVIEFRSGDVSSFWLLHTVSTAAASLMHYVRHPALHPERLYEALLGLAGGLLSYSKHYTLASLPAYDHAQPGACFDAIDAIIRELLDTVISSKYFSIALLEDKPSYYLGKLDSGKIDQHTTLYLAIRAAMPAIELVDVVPLRVKVGAPDDVEKCVLTAMPGLKLSHAPQVPAAIPVRPDTYYFALENRGALYEQMLKAQSISVYVPAGIRDLQLELIAVTA</sequence>
<dbReference type="Pfam" id="PF05936">
    <property type="entry name" value="T6SS_VasE"/>
    <property type="match status" value="1"/>
</dbReference>
<dbReference type="RefSeq" id="WP_071076314.1">
    <property type="nucleotide sequence ID" value="NZ_LFKP01000005.1"/>
</dbReference>
<dbReference type="NCBIfam" id="TIGR03353">
    <property type="entry name" value="VI_chp_4"/>
    <property type="match status" value="1"/>
</dbReference>
<accession>A0A1S1U9Q6</accession>
<dbReference type="EMBL" id="LFKP01000005">
    <property type="protein sequence ID" value="OHV97175.1"/>
    <property type="molecule type" value="Genomic_DNA"/>
</dbReference>
<dbReference type="AlphaFoldDB" id="A0A1S1U9Q6"/>